<dbReference type="AlphaFoldDB" id="A0A4C1WAL8"/>
<reference evidence="2 3" key="1">
    <citation type="journal article" date="2019" name="Commun. Biol.">
        <title>The bagworm genome reveals a unique fibroin gene that provides high tensile strength.</title>
        <authorList>
            <person name="Kono N."/>
            <person name="Nakamura H."/>
            <person name="Ohtoshi R."/>
            <person name="Tomita M."/>
            <person name="Numata K."/>
            <person name="Arakawa K."/>
        </authorList>
    </citation>
    <scope>NUCLEOTIDE SEQUENCE [LARGE SCALE GENOMIC DNA]</scope>
</reference>
<organism evidence="2 3">
    <name type="scientific">Eumeta variegata</name>
    <name type="common">Bagworm moth</name>
    <name type="synonym">Eumeta japonica</name>
    <dbReference type="NCBI Taxonomy" id="151549"/>
    <lineage>
        <taxon>Eukaryota</taxon>
        <taxon>Metazoa</taxon>
        <taxon>Ecdysozoa</taxon>
        <taxon>Arthropoda</taxon>
        <taxon>Hexapoda</taxon>
        <taxon>Insecta</taxon>
        <taxon>Pterygota</taxon>
        <taxon>Neoptera</taxon>
        <taxon>Endopterygota</taxon>
        <taxon>Lepidoptera</taxon>
        <taxon>Glossata</taxon>
        <taxon>Ditrysia</taxon>
        <taxon>Tineoidea</taxon>
        <taxon>Psychidae</taxon>
        <taxon>Oiketicinae</taxon>
        <taxon>Eumeta</taxon>
    </lineage>
</organism>
<name>A0A4C1WAL8_EUMVA</name>
<evidence type="ECO:0000313" key="3">
    <source>
        <dbReference type="Proteomes" id="UP000299102"/>
    </source>
</evidence>
<gene>
    <name evidence="2" type="ORF">EVAR_40108_1</name>
</gene>
<comment type="caution">
    <text evidence="2">The sequence shown here is derived from an EMBL/GenBank/DDBJ whole genome shotgun (WGS) entry which is preliminary data.</text>
</comment>
<keyword evidence="3" id="KW-1185">Reference proteome</keyword>
<accession>A0A4C1WAL8</accession>
<evidence type="ECO:0000313" key="2">
    <source>
        <dbReference type="EMBL" id="GBP47552.1"/>
    </source>
</evidence>
<proteinExistence type="predicted"/>
<feature type="compositionally biased region" description="Basic and acidic residues" evidence="1">
    <location>
        <begin position="54"/>
        <end position="73"/>
    </location>
</feature>
<dbReference type="EMBL" id="BGZK01000504">
    <property type="protein sequence ID" value="GBP47552.1"/>
    <property type="molecule type" value="Genomic_DNA"/>
</dbReference>
<sequence length="86" mass="9309">MPISPTALPASPAPQKECGRVCTSLVRGQLQASASASYKFETVTGSSIEIERRVGAMEGEKMERERGDGRETEVMEGEWVKGTPTH</sequence>
<feature type="region of interest" description="Disordered" evidence="1">
    <location>
        <begin position="54"/>
        <end position="86"/>
    </location>
</feature>
<protein>
    <submittedName>
        <fullName evidence="2">Uncharacterized protein</fullName>
    </submittedName>
</protein>
<dbReference type="Proteomes" id="UP000299102">
    <property type="component" value="Unassembled WGS sequence"/>
</dbReference>
<evidence type="ECO:0000256" key="1">
    <source>
        <dbReference type="SAM" id="MobiDB-lite"/>
    </source>
</evidence>